<dbReference type="HOGENOM" id="CLU_2870588_0_0_1"/>
<evidence type="ECO:0000313" key="2">
    <source>
        <dbReference type="EMBL" id="ERN20399.1"/>
    </source>
</evidence>
<keyword evidence="3" id="KW-1185">Reference proteome</keyword>
<protein>
    <submittedName>
        <fullName evidence="2">Uncharacterized protein</fullName>
    </submittedName>
</protein>
<evidence type="ECO:0000256" key="1">
    <source>
        <dbReference type="SAM" id="MobiDB-lite"/>
    </source>
</evidence>
<gene>
    <name evidence="2" type="ORF">AMTR_s00068p00075750</name>
</gene>
<dbReference type="Gramene" id="ERN20399">
    <property type="protein sequence ID" value="ERN20399"/>
    <property type="gene ID" value="AMTR_s00068p00075750"/>
</dbReference>
<proteinExistence type="predicted"/>
<dbReference type="Proteomes" id="UP000017836">
    <property type="component" value="Unassembled WGS sequence"/>
</dbReference>
<accession>U5DCY1</accession>
<sequence length="64" mass="7100">MEEAAADLCVRRATNNKMTAAIDKGDGGSPFLPTAATEEREERERGVLLHLTNKHRGERKSILH</sequence>
<name>U5DCY1_AMBTC</name>
<organism evidence="2 3">
    <name type="scientific">Amborella trichopoda</name>
    <dbReference type="NCBI Taxonomy" id="13333"/>
    <lineage>
        <taxon>Eukaryota</taxon>
        <taxon>Viridiplantae</taxon>
        <taxon>Streptophyta</taxon>
        <taxon>Embryophyta</taxon>
        <taxon>Tracheophyta</taxon>
        <taxon>Spermatophyta</taxon>
        <taxon>Magnoliopsida</taxon>
        <taxon>Amborellales</taxon>
        <taxon>Amborellaceae</taxon>
        <taxon>Amborella</taxon>
    </lineage>
</organism>
<dbReference type="EMBL" id="KI392059">
    <property type="protein sequence ID" value="ERN20399.1"/>
    <property type="molecule type" value="Genomic_DNA"/>
</dbReference>
<feature type="region of interest" description="Disordered" evidence="1">
    <location>
        <begin position="20"/>
        <end position="45"/>
    </location>
</feature>
<dbReference type="AlphaFoldDB" id="U5DCY1"/>
<reference evidence="3" key="1">
    <citation type="journal article" date="2013" name="Science">
        <title>The Amborella genome and the evolution of flowering plants.</title>
        <authorList>
            <consortium name="Amborella Genome Project"/>
        </authorList>
    </citation>
    <scope>NUCLEOTIDE SEQUENCE [LARGE SCALE GENOMIC DNA]</scope>
</reference>
<evidence type="ECO:0000313" key="3">
    <source>
        <dbReference type="Proteomes" id="UP000017836"/>
    </source>
</evidence>